<feature type="compositionally biased region" description="Low complexity" evidence="5">
    <location>
        <begin position="446"/>
        <end position="482"/>
    </location>
</feature>
<keyword evidence="3 6" id="KW-1133">Transmembrane helix</keyword>
<dbReference type="VEuPathDB" id="FungiDB:SPAR_I00290"/>
<sequence>MIQLQISLLLIATISLFHLVVATPYEAYPIGKQYPPVARVNESFTFQISNDTYKSSVDKTAQITYNCFDLPNWLSFDSSSRTFSGEPSSDLLSDANTTLYFNVVLEGTDSADSTSLNNTYQFVVTNRPSISLSSDFNLLALLKNYGYTNGKNALKLDPNEVFNVTFDRSMFTNEGSIVSYYGRSQLYNAPLPNWLFFDSSELKFTGTAPVINSAIAPETSYSFVIIATDIEGFSAVEVEFELVIGAHQLTTSIQNSLIINVTDTGNVSYDLPLNYVYLDDDPITSDKLGSINLLDAPDWVALDNATISGSVPGELLGENSNPANFSVSIYDTYGDVIYLNFEVVSTTNLFAISSLPNINATRGEWFTYYFLPSQFTDYVNTNVSLEFTNSSQNHDWLKFQSSNLTLAGDVPENFDKLSLGLKANQGSQSQELYFNIIGMDSKVTHSNHSANATSTRSSHRSTSTSSHTSSTHTATVSSTSTAATSTAATSSASAALPTANKTSSHSKKAVAIACGVAIPLGVIFVAIICFLIFWRRRKENPDDEKLPHGISGPDLNNPANNPNQENATPLNNPFDDDASSYDDTSIARRLAALNTLKLDNHSTSESDISSMDEKRDSSSGMNTYNDQFQSQSKEELLAKPPAQSPGSPFFDPQNRSSSVYMDSEPAVSKSWRYTGDLPPVSDSVRDSYGSQKTVDTENLFDLEAPQKQKRTSRDVTMSSLDPWNSNISPSPVRNSVTPSPHNVTKHRNPHLQNIQDSRCGTNGVTPTTMSTSSSDDFVPVKDGENFCWVHSMEPDRRPSKKRLVDFSNKSNVNVGQVKDIHGRIPEML</sequence>
<dbReference type="InterPro" id="IPR013783">
    <property type="entry name" value="Ig-like_fold"/>
</dbReference>
<reference evidence="9" key="4">
    <citation type="submission" date="2025-08" db="UniProtKB">
        <authorList>
            <consortium name="RefSeq"/>
        </authorList>
    </citation>
    <scope>IDENTIFICATION</scope>
    <source>
        <strain evidence="9">CBS432</strain>
    </source>
</reference>
<dbReference type="KEGG" id="spao:SPAR_I00290"/>
<accession>A0A8B8UT44</accession>
<dbReference type="AlphaFoldDB" id="A0A8B8UT44"/>
<keyword evidence="4 6" id="KW-0472">Membrane</keyword>
<dbReference type="InterPro" id="IPR051694">
    <property type="entry name" value="Immunoregulatory_rcpt-like"/>
</dbReference>
<dbReference type="InterPro" id="IPR015919">
    <property type="entry name" value="Cadherin-like_sf"/>
</dbReference>
<evidence type="ECO:0000259" key="8">
    <source>
        <dbReference type="SMART" id="SM00736"/>
    </source>
</evidence>
<evidence type="ECO:0000256" key="3">
    <source>
        <dbReference type="ARBA" id="ARBA00022989"/>
    </source>
</evidence>
<evidence type="ECO:0000256" key="1">
    <source>
        <dbReference type="ARBA" id="ARBA00004167"/>
    </source>
</evidence>
<dbReference type="OrthoDB" id="41532at2759"/>
<feature type="compositionally biased region" description="Polar residues" evidence="5">
    <location>
        <begin position="714"/>
        <end position="742"/>
    </location>
</feature>
<gene>
    <name evidence="9" type="primary">AXL2</name>
    <name evidence="9" type="ORF">SPAR_I00290</name>
</gene>
<evidence type="ECO:0000256" key="4">
    <source>
        <dbReference type="ARBA" id="ARBA00023136"/>
    </source>
</evidence>
<dbReference type="Pfam" id="PF05345">
    <property type="entry name" value="He_PIG"/>
    <property type="match status" value="2"/>
</dbReference>
<protein>
    <submittedName>
        <fullName evidence="9">Axl2p</fullName>
    </submittedName>
</protein>
<evidence type="ECO:0000256" key="6">
    <source>
        <dbReference type="SAM" id="Phobius"/>
    </source>
</evidence>
<feature type="domain" description="Dystroglycan-type cadherin-like" evidence="8">
    <location>
        <begin position="350"/>
        <end position="448"/>
    </location>
</feature>
<feature type="domain" description="Dystroglycan-type cadherin-like" evidence="8">
    <location>
        <begin position="146"/>
        <end position="251"/>
    </location>
</feature>
<feature type="chain" id="PRO_5034480405" evidence="7">
    <location>
        <begin position="23"/>
        <end position="828"/>
    </location>
</feature>
<comment type="subcellular location">
    <subcellularLocation>
        <location evidence="1">Membrane</location>
        <topology evidence="1">Single-pass membrane protein</topology>
    </subcellularLocation>
</comment>
<evidence type="ECO:0000256" key="7">
    <source>
        <dbReference type="SAM" id="SignalP"/>
    </source>
</evidence>
<keyword evidence="2 6" id="KW-0812">Transmembrane</keyword>
<reference evidence="9" key="3">
    <citation type="submission" date="2025-07" db="EMBL/GenBank/DDBJ databases">
        <authorList>
            <consortium name="NCBI Genome Project"/>
        </authorList>
    </citation>
    <scope>NUCLEOTIDE SEQUENCE</scope>
    <source>
        <strain evidence="9">CBS432</strain>
    </source>
</reference>
<dbReference type="FunFam" id="2.60.40.10:FF:002500">
    <property type="entry name" value="AXL2p Integral plasma membrane protein"/>
    <property type="match status" value="1"/>
</dbReference>
<feature type="domain" description="Dystroglycan-type cadherin-like" evidence="8">
    <location>
        <begin position="25"/>
        <end position="131"/>
    </location>
</feature>
<evidence type="ECO:0000256" key="5">
    <source>
        <dbReference type="SAM" id="MobiDB-lite"/>
    </source>
</evidence>
<organism evidence="9">
    <name type="scientific">Saccharomyces paradoxus</name>
    <name type="common">Yeast</name>
    <name type="synonym">Saccharomyces douglasii</name>
    <dbReference type="NCBI Taxonomy" id="27291"/>
    <lineage>
        <taxon>Eukaryota</taxon>
        <taxon>Fungi</taxon>
        <taxon>Dikarya</taxon>
        <taxon>Ascomycota</taxon>
        <taxon>Saccharomycotina</taxon>
        <taxon>Saccharomycetes</taxon>
        <taxon>Saccharomycetales</taxon>
        <taxon>Saccharomycetaceae</taxon>
        <taxon>Saccharomyces</taxon>
    </lineage>
</organism>
<dbReference type="InterPro" id="IPR006644">
    <property type="entry name" value="Cadg"/>
</dbReference>
<feature type="region of interest" description="Disordered" evidence="5">
    <location>
        <begin position="445"/>
        <end position="482"/>
    </location>
</feature>
<feature type="compositionally biased region" description="Polar residues" evidence="5">
    <location>
        <begin position="618"/>
        <end position="631"/>
    </location>
</feature>
<evidence type="ECO:0000256" key="2">
    <source>
        <dbReference type="ARBA" id="ARBA00022692"/>
    </source>
</evidence>
<dbReference type="GO" id="GO:0016020">
    <property type="term" value="C:membrane"/>
    <property type="evidence" value="ECO:0007669"/>
    <property type="project" value="UniProtKB-SubCell"/>
</dbReference>
<dbReference type="RefSeq" id="XP_033766914.1">
    <property type="nucleotide sequence ID" value="XM_033911023.1"/>
</dbReference>
<proteinExistence type="predicted"/>
<dbReference type="PANTHER" id="PTHR15549">
    <property type="entry name" value="PAIRED IMMUNOGLOBULIN-LIKE TYPE 2 RECEPTOR"/>
    <property type="match status" value="1"/>
</dbReference>
<dbReference type="SMART" id="SM00736">
    <property type="entry name" value="CADG"/>
    <property type="match status" value="3"/>
</dbReference>
<reference evidence="9" key="2">
    <citation type="submission" date="2020-01" db="EMBL/GenBank/DDBJ databases">
        <title>Population-level Yeast Reference Genomes.</title>
        <authorList>
            <person name="Yue J.-X."/>
        </authorList>
    </citation>
    <scope>NUCLEOTIDE SEQUENCE</scope>
    <source>
        <strain evidence="9">CBS432</strain>
    </source>
</reference>
<feature type="region of interest" description="Disordered" evidence="5">
    <location>
        <begin position="704"/>
        <end position="748"/>
    </location>
</feature>
<feature type="region of interest" description="Disordered" evidence="5">
    <location>
        <begin position="543"/>
        <end position="581"/>
    </location>
</feature>
<feature type="region of interest" description="Disordered" evidence="5">
    <location>
        <begin position="601"/>
        <end position="662"/>
    </location>
</feature>
<dbReference type="PANTHER" id="PTHR15549:SF26">
    <property type="entry name" value="AXIAL BUDDING PATTERN PROTEIN 2-RELATED"/>
    <property type="match status" value="1"/>
</dbReference>
<feature type="compositionally biased region" description="Low complexity" evidence="5">
    <location>
        <begin position="556"/>
        <end position="567"/>
    </location>
</feature>
<dbReference type="SUPFAM" id="SSF49313">
    <property type="entry name" value="Cadherin-like"/>
    <property type="match status" value="3"/>
</dbReference>
<reference evidence="9" key="1">
    <citation type="journal article" date="2017" name="Nat. Genet.">
        <title>Contrasting evolutionary genome dynamics between domesticated and wild yeasts.</title>
        <authorList>
            <person name="Yue J.X."/>
            <person name="Li J."/>
            <person name="Aigrain L."/>
            <person name="Hallin J."/>
            <person name="Persson K."/>
            <person name="Oliver K."/>
            <person name="Bergstrom A."/>
            <person name="Coupland P."/>
            <person name="Warringer J."/>
            <person name="Lagomarsino M.C."/>
            <person name="Fischer G."/>
            <person name="Durbin R."/>
            <person name="Liti G."/>
        </authorList>
    </citation>
    <scope>NUCLEOTIDE SEQUENCE</scope>
    <source>
        <strain evidence="9">CBS432</strain>
    </source>
</reference>
<feature type="signal peptide" evidence="7">
    <location>
        <begin position="1"/>
        <end position="22"/>
    </location>
</feature>
<dbReference type="Gene3D" id="2.60.40.10">
    <property type="entry name" value="Immunoglobulins"/>
    <property type="match status" value="3"/>
</dbReference>
<keyword evidence="7" id="KW-0732">Signal</keyword>
<dbReference type="GO" id="GO:0071944">
    <property type="term" value="C:cell periphery"/>
    <property type="evidence" value="ECO:0007669"/>
    <property type="project" value="UniProtKB-ARBA"/>
</dbReference>
<evidence type="ECO:0000313" key="9">
    <source>
        <dbReference type="RefSeq" id="XP_033766914.1"/>
    </source>
</evidence>
<dbReference type="GeneID" id="54631233"/>
<dbReference type="GO" id="GO:0005509">
    <property type="term" value="F:calcium ion binding"/>
    <property type="evidence" value="ECO:0007669"/>
    <property type="project" value="InterPro"/>
</dbReference>
<name>A0A8B8UT44_SACPA</name>
<feature type="transmembrane region" description="Helical" evidence="6">
    <location>
        <begin position="509"/>
        <end position="534"/>
    </location>
</feature>